<protein>
    <recommendedName>
        <fullName evidence="2">DUF1963 domain-containing protein</fullName>
    </recommendedName>
</protein>
<gene>
    <name evidence="1" type="ORF">BN4615_P7074</name>
</gene>
<reference evidence="1" key="1">
    <citation type="submission" date="2016-04" db="EMBL/GenBank/DDBJ databases">
        <authorList>
            <person name="Evans L.H."/>
            <person name="Alamgir A."/>
            <person name="Owens N."/>
            <person name="Weber N.D."/>
            <person name="Virtaneva K."/>
            <person name="Barbian K."/>
            <person name="Babar A."/>
            <person name="Rosenke K."/>
        </authorList>
    </citation>
    <scope>NUCLEOTIDE SEQUENCE</scope>
    <source>
        <strain evidence="1">Nono1</strain>
    </source>
</reference>
<organism evidence="1">
    <name type="scientific">Nonomuraea gerenzanensis</name>
    <dbReference type="NCBI Taxonomy" id="93944"/>
    <lineage>
        <taxon>Bacteria</taxon>
        <taxon>Bacillati</taxon>
        <taxon>Actinomycetota</taxon>
        <taxon>Actinomycetes</taxon>
        <taxon>Streptosporangiales</taxon>
        <taxon>Streptosporangiaceae</taxon>
        <taxon>Nonomuraea</taxon>
    </lineage>
</organism>
<name>A0A1M4EFX1_9ACTN</name>
<proteinExistence type="predicted"/>
<dbReference type="AlphaFoldDB" id="A0A1M4EFX1"/>
<evidence type="ECO:0008006" key="2">
    <source>
        <dbReference type="Google" id="ProtNLM"/>
    </source>
</evidence>
<evidence type="ECO:0000313" key="1">
    <source>
        <dbReference type="EMBL" id="SBO97558.1"/>
    </source>
</evidence>
<sequence length="279" mass="31027">MNPPRSLADVRLERRIRAAANGRSMTPQERETLDRIRPPWDGLPLKSAVPQPYDGSMAMLPVAQLYVRDVPGLHAPAGADLLQVLWCPFDHPIMPKTALFWRSTAAVTNILNTPPEPHTVQFDDYVLEPCLIDPEQVTEYPNPLQLDEELREQVEEWGARHKKPDNDDDEGEATYQYELSVAPGWKVGGWAGWGLTDPVPQNCPACGASMQPLLTIATCEWDAGNHSWIPYEDQAAVSSTGYGYPNPSHPTAVHIGRGDNQQLYVCPAAPEHPHTELMQ</sequence>
<dbReference type="EMBL" id="LT559118">
    <property type="protein sequence ID" value="SBO97558.1"/>
    <property type="molecule type" value="Genomic_DNA"/>
</dbReference>
<accession>A0A1M4EFX1</accession>